<dbReference type="AlphaFoldDB" id="A0A517WA45"/>
<gene>
    <name evidence="2" type="ORF">V6x_18250</name>
</gene>
<dbReference type="Gene3D" id="2.60.120.560">
    <property type="entry name" value="Exo-inulinase, domain 1"/>
    <property type="match status" value="1"/>
</dbReference>
<evidence type="ECO:0008006" key="4">
    <source>
        <dbReference type="Google" id="ProtNLM"/>
    </source>
</evidence>
<name>A0A517WA45_9PLAN</name>
<organism evidence="2 3">
    <name type="scientific">Gimesia chilikensis</name>
    <dbReference type="NCBI Taxonomy" id="2605989"/>
    <lineage>
        <taxon>Bacteria</taxon>
        <taxon>Pseudomonadati</taxon>
        <taxon>Planctomycetota</taxon>
        <taxon>Planctomycetia</taxon>
        <taxon>Planctomycetales</taxon>
        <taxon>Planctomycetaceae</taxon>
        <taxon>Gimesia</taxon>
    </lineage>
</organism>
<accession>A0A517WA45</accession>
<evidence type="ECO:0000256" key="1">
    <source>
        <dbReference type="SAM" id="MobiDB-lite"/>
    </source>
</evidence>
<evidence type="ECO:0000313" key="3">
    <source>
        <dbReference type="Proteomes" id="UP000320722"/>
    </source>
</evidence>
<dbReference type="SUPFAM" id="SSF49899">
    <property type="entry name" value="Concanavalin A-like lectins/glucanases"/>
    <property type="match status" value="1"/>
</dbReference>
<dbReference type="EMBL" id="CP036347">
    <property type="protein sequence ID" value="QDU02124.1"/>
    <property type="molecule type" value="Genomic_DNA"/>
</dbReference>
<sequence>MPGESLTGIAKAADLHSTHNQRRLQFRQGEGGSQGFQLETEFVVQISLLWGNYIPRSPVFLCYSCQYCLTSVYPLLNSRVRDDWMRDKPVVVRYNRDLMVIRLTSGRSGRDRPFFHAYIERDPSVKSFQFAAAVFVLFCSSLVWADERGTLIFEDDFERSESQEQKDEIGKGWGTNSRSRAKGNKQVDLRDGAMYIYIHETADHAVSVTHPAEFKNGAVALRFMLEDPQDSLGLNFADLKYKPVHAGHLFVAKISPKNLMITDLKTGNMDLKIRDQRKAGTLSAEHKELLKTKTKRFPLKLETGKWYDLLVNVEGDRLTVSIDGKKVGSFASEGMAHPTKRLLRLAVPRKAVVDDVKIYSRGEKS</sequence>
<dbReference type="Proteomes" id="UP000320722">
    <property type="component" value="Chromosome"/>
</dbReference>
<reference evidence="2 3" key="1">
    <citation type="submission" date="2019-02" db="EMBL/GenBank/DDBJ databases">
        <title>Deep-cultivation of Planctomycetes and their phenomic and genomic characterization uncovers novel biology.</title>
        <authorList>
            <person name="Wiegand S."/>
            <person name="Jogler M."/>
            <person name="Boedeker C."/>
            <person name="Pinto D."/>
            <person name="Vollmers J."/>
            <person name="Rivas-Marin E."/>
            <person name="Kohn T."/>
            <person name="Peeters S.H."/>
            <person name="Heuer A."/>
            <person name="Rast P."/>
            <person name="Oberbeckmann S."/>
            <person name="Bunk B."/>
            <person name="Jeske O."/>
            <person name="Meyerdierks A."/>
            <person name="Storesund J.E."/>
            <person name="Kallscheuer N."/>
            <person name="Luecker S."/>
            <person name="Lage O.M."/>
            <person name="Pohl T."/>
            <person name="Merkel B.J."/>
            <person name="Hornburger P."/>
            <person name="Mueller R.-W."/>
            <person name="Bruemmer F."/>
            <person name="Labrenz M."/>
            <person name="Spormann A.M."/>
            <person name="Op den Camp H."/>
            <person name="Overmann J."/>
            <person name="Amann R."/>
            <person name="Jetten M.S.M."/>
            <person name="Mascher T."/>
            <person name="Medema M.H."/>
            <person name="Devos D.P."/>
            <person name="Kaster A.-K."/>
            <person name="Ovreas L."/>
            <person name="Rohde M."/>
            <person name="Galperin M.Y."/>
            <person name="Jogler C."/>
        </authorList>
    </citation>
    <scope>NUCLEOTIDE SEQUENCE [LARGE SCALE GENOMIC DNA]</scope>
    <source>
        <strain evidence="2 3">V6</strain>
    </source>
</reference>
<feature type="region of interest" description="Disordered" evidence="1">
    <location>
        <begin position="163"/>
        <end position="184"/>
    </location>
</feature>
<evidence type="ECO:0000313" key="2">
    <source>
        <dbReference type="EMBL" id="QDU02124.1"/>
    </source>
</evidence>
<protein>
    <recommendedName>
        <fullName evidence="4">3-keto-disaccharide hydrolase domain-containing protein</fullName>
    </recommendedName>
</protein>
<dbReference type="InterPro" id="IPR013320">
    <property type="entry name" value="ConA-like_dom_sf"/>
</dbReference>
<proteinExistence type="predicted"/>